<evidence type="ECO:0000313" key="2">
    <source>
        <dbReference type="EMBL" id="SLN54632.1"/>
    </source>
</evidence>
<proteinExistence type="predicted"/>
<evidence type="ECO:0000259" key="1">
    <source>
        <dbReference type="Pfam" id="PF13460"/>
    </source>
</evidence>
<dbReference type="InterPro" id="IPR036291">
    <property type="entry name" value="NAD(P)-bd_dom_sf"/>
</dbReference>
<reference evidence="2 3" key="1">
    <citation type="submission" date="2017-03" db="EMBL/GenBank/DDBJ databases">
        <authorList>
            <person name="Afonso C.L."/>
            <person name="Miller P.J."/>
            <person name="Scott M.A."/>
            <person name="Spackman E."/>
            <person name="Goraichik I."/>
            <person name="Dimitrov K.M."/>
            <person name="Suarez D.L."/>
            <person name="Swayne D.E."/>
        </authorList>
    </citation>
    <scope>NUCLEOTIDE SEQUENCE [LARGE SCALE GENOMIC DNA]</scope>
    <source>
        <strain evidence="2 3">CECT 7066</strain>
    </source>
</reference>
<dbReference type="Proteomes" id="UP000193870">
    <property type="component" value="Unassembled WGS sequence"/>
</dbReference>
<dbReference type="EMBL" id="FWFV01000007">
    <property type="protein sequence ID" value="SLN54632.1"/>
    <property type="molecule type" value="Genomic_DNA"/>
</dbReference>
<dbReference type="GO" id="GO:0016829">
    <property type="term" value="F:lyase activity"/>
    <property type="evidence" value="ECO:0007669"/>
    <property type="project" value="UniProtKB-KW"/>
</dbReference>
<dbReference type="STRING" id="315423.SAMN04488020_107108"/>
<dbReference type="SUPFAM" id="SSF51735">
    <property type="entry name" value="NAD(P)-binding Rossmann-fold domains"/>
    <property type="match status" value="1"/>
</dbReference>
<organism evidence="2 3">
    <name type="scientific">Palleronia marisminoris</name>
    <dbReference type="NCBI Taxonomy" id="315423"/>
    <lineage>
        <taxon>Bacteria</taxon>
        <taxon>Pseudomonadati</taxon>
        <taxon>Pseudomonadota</taxon>
        <taxon>Alphaproteobacteria</taxon>
        <taxon>Rhodobacterales</taxon>
        <taxon>Roseobacteraceae</taxon>
        <taxon>Palleronia</taxon>
    </lineage>
</organism>
<keyword evidence="2" id="KW-0456">Lyase</keyword>
<dbReference type="Gene3D" id="3.40.50.720">
    <property type="entry name" value="NAD(P)-binding Rossmann-like Domain"/>
    <property type="match status" value="1"/>
</dbReference>
<feature type="domain" description="NAD(P)-binding" evidence="1">
    <location>
        <begin position="7"/>
        <end position="191"/>
    </location>
</feature>
<accession>A0A1Y5T2X8</accession>
<keyword evidence="3" id="KW-1185">Reference proteome</keyword>
<gene>
    <name evidence="2" type="primary">yhfK</name>
    <name evidence="2" type="ORF">PAM7066_02581</name>
</gene>
<dbReference type="PANTHER" id="PTHR15020:SF50">
    <property type="entry name" value="UPF0659 PROTEIN YMR090W"/>
    <property type="match status" value="1"/>
</dbReference>
<dbReference type="AlphaFoldDB" id="A0A1Y5T2X8"/>
<dbReference type="PANTHER" id="PTHR15020">
    <property type="entry name" value="FLAVIN REDUCTASE-RELATED"/>
    <property type="match status" value="1"/>
</dbReference>
<sequence length="216" mass="22717">MKVLVIGATGGVGSRLVPMLVESGHEVHGLHRHPEQAKALQRQGATPHAGDLMEMQVADYRAAVRGMDAVVFSAGAGGAGEAQASRIDGDAPEVMVQAMQAEGVGRLVVVSVFPEAGRARQVSDTFEHYMACKKRADVAVARSGLDWVILRPGTLISEDGDGAVTAARVAPYGDVARGDVAAAIAAVLERPWLRWEAVELTDGDVPVGDALDTFRR</sequence>
<name>A0A1Y5T2X8_9RHOB</name>
<dbReference type="InterPro" id="IPR016040">
    <property type="entry name" value="NAD(P)-bd_dom"/>
</dbReference>
<dbReference type="RefSeq" id="WP_217639964.1">
    <property type="nucleotide sequence ID" value="NZ_FOPF01000007.1"/>
</dbReference>
<dbReference type="Pfam" id="PF13460">
    <property type="entry name" value="NAD_binding_10"/>
    <property type="match status" value="1"/>
</dbReference>
<dbReference type="EC" id="4.-.-.-" evidence="2"/>
<protein>
    <submittedName>
        <fullName evidence="2">Putative sugar epimerase YhfK</fullName>
        <ecNumber evidence="2">4.-.-.-</ecNumber>
    </submittedName>
</protein>
<evidence type="ECO:0000313" key="3">
    <source>
        <dbReference type="Proteomes" id="UP000193870"/>
    </source>
</evidence>